<evidence type="ECO:0000313" key="2">
    <source>
        <dbReference type="Proteomes" id="UP000053577"/>
    </source>
</evidence>
<dbReference type="RefSeq" id="WP_058292963.1">
    <property type="nucleotide sequence ID" value="NZ_JAYFMX010000016.1"/>
</dbReference>
<dbReference type="InterPro" id="IPR003737">
    <property type="entry name" value="GlcNAc_PI_deacetylase-related"/>
</dbReference>
<dbReference type="PATRIC" id="fig|61435.5.peg.1620"/>
<name>A0A0V8LXL9_9CHLR</name>
<dbReference type="Proteomes" id="UP000053577">
    <property type="component" value="Unassembled WGS sequence"/>
</dbReference>
<dbReference type="PANTHER" id="PTHR12993">
    <property type="entry name" value="N-ACETYLGLUCOSAMINYL-PHOSPHATIDYLINOSITOL DE-N-ACETYLASE-RELATED"/>
    <property type="match status" value="1"/>
</dbReference>
<dbReference type="InterPro" id="IPR024078">
    <property type="entry name" value="LmbE-like_dom_sf"/>
</dbReference>
<comment type="caution">
    <text evidence="1">The sequence shown here is derived from an EMBL/GenBank/DDBJ whole genome shotgun (WGS) entry which is preliminary data.</text>
</comment>
<proteinExistence type="predicted"/>
<accession>A0A0V8LXL9</accession>
<dbReference type="Pfam" id="PF02585">
    <property type="entry name" value="PIG-L"/>
    <property type="match status" value="1"/>
</dbReference>
<dbReference type="AlphaFoldDB" id="A0A0V8LXL9"/>
<evidence type="ECO:0000313" key="1">
    <source>
        <dbReference type="EMBL" id="KSV16065.1"/>
    </source>
</evidence>
<reference evidence="1 2" key="1">
    <citation type="journal article" date="2015" name="Sci. Rep.">
        <title>A comparative genomics and reductive dehalogenase gene transcription study of two chloroethene-respiring bacteria, Dehalococcoides mccartyi strains MB and 11a.</title>
        <authorList>
            <person name="Low A."/>
            <person name="Shen Z."/>
            <person name="Cheng D."/>
            <person name="Rogers M.J."/>
            <person name="Lee P.K."/>
            <person name="He J."/>
        </authorList>
    </citation>
    <scope>NUCLEOTIDE SEQUENCE [LARGE SCALE GENOMIC DNA]</scope>
    <source>
        <strain evidence="1 2">MB</strain>
    </source>
</reference>
<dbReference type="eggNOG" id="COG2120">
    <property type="taxonomic scope" value="Bacteria"/>
</dbReference>
<dbReference type="OrthoDB" id="9815144at2"/>
<protein>
    <submittedName>
        <fullName evidence="1">LmbE family protein</fullName>
    </submittedName>
</protein>
<dbReference type="PANTHER" id="PTHR12993:SF28">
    <property type="entry name" value="LMBE FAMILY PROTEIN"/>
    <property type="match status" value="1"/>
</dbReference>
<dbReference type="SUPFAM" id="SSF102588">
    <property type="entry name" value="LmbE-like"/>
    <property type="match status" value="1"/>
</dbReference>
<dbReference type="Gene3D" id="3.40.50.10320">
    <property type="entry name" value="LmbE-like"/>
    <property type="match status" value="1"/>
</dbReference>
<sequence>MSFKADVLVIMPHPDDAEFGAGGTIAKMTAEGKKVAYVVCTNGDKGTSDRNMIPSELIKIREEEQRQAAAVLGVGRVVFLGKPDQGLENTPELRKELVRQIRTFKPFTVITTDPYQRYMWWHRDHRQCGEAVMDAIFPYSRDHLAYPDLIAEGLEPHKVSELLLSNPQEPNYEVDISQTAILKLKSISCHKSQGGGRMDEVISALSGKSDISTYTEMYPDAEKYIRTESFHRVDMWW</sequence>
<dbReference type="GO" id="GO:0016811">
    <property type="term" value="F:hydrolase activity, acting on carbon-nitrogen (but not peptide) bonds, in linear amides"/>
    <property type="evidence" value="ECO:0007669"/>
    <property type="project" value="TreeGrafter"/>
</dbReference>
<organism evidence="1 2">
    <name type="scientific">Dehalococcoides mccartyi</name>
    <dbReference type="NCBI Taxonomy" id="61435"/>
    <lineage>
        <taxon>Bacteria</taxon>
        <taxon>Bacillati</taxon>
        <taxon>Chloroflexota</taxon>
        <taxon>Dehalococcoidia</taxon>
        <taxon>Dehalococcoidales</taxon>
        <taxon>Dehalococcoidaceae</taxon>
        <taxon>Dehalococcoides</taxon>
    </lineage>
</organism>
<gene>
    <name evidence="1" type="ORF">DA01_08225</name>
</gene>
<dbReference type="EMBL" id="JGYD01000029">
    <property type="protein sequence ID" value="KSV16065.1"/>
    <property type="molecule type" value="Genomic_DNA"/>
</dbReference>